<feature type="binding site" evidence="7">
    <location>
        <position position="40"/>
    </location>
    <ligand>
        <name>ATP</name>
        <dbReference type="ChEBI" id="CHEBI:30616"/>
    </ligand>
</feature>
<dbReference type="PATRIC" id="fig|43658.6.peg.6194"/>
<evidence type="ECO:0000256" key="2">
    <source>
        <dbReference type="ARBA" id="ARBA00011738"/>
    </source>
</evidence>
<feature type="domain" description="Aminoglycoside phosphotransferase" evidence="8">
    <location>
        <begin position="33"/>
        <end position="262"/>
    </location>
</feature>
<comment type="similarity">
    <text evidence="1 7">Belongs to the methylthioribose kinase family.</text>
</comment>
<organism evidence="9 10">
    <name type="scientific">Pseudoalteromonas rubra</name>
    <dbReference type="NCBI Taxonomy" id="43658"/>
    <lineage>
        <taxon>Bacteria</taxon>
        <taxon>Pseudomonadati</taxon>
        <taxon>Pseudomonadota</taxon>
        <taxon>Gammaproteobacteria</taxon>
        <taxon>Alteromonadales</taxon>
        <taxon>Pseudoalteromonadaceae</taxon>
        <taxon>Pseudoalteromonas</taxon>
    </lineage>
</organism>
<feature type="binding site" evidence="7">
    <location>
        <position position="344"/>
    </location>
    <ligand>
        <name>substrate</name>
    </ligand>
</feature>
<proteinExistence type="inferred from homology"/>
<keyword evidence="4 7" id="KW-0547">Nucleotide-binding</keyword>
<feature type="binding site" evidence="7">
    <location>
        <begin position="245"/>
        <end position="247"/>
    </location>
    <ligand>
        <name>ATP</name>
        <dbReference type="ChEBI" id="CHEBI:30616"/>
    </ligand>
</feature>
<evidence type="ECO:0000256" key="3">
    <source>
        <dbReference type="ARBA" id="ARBA00022679"/>
    </source>
</evidence>
<dbReference type="GO" id="GO:0019509">
    <property type="term" value="P:L-methionine salvage from methylthioadenosine"/>
    <property type="evidence" value="ECO:0007669"/>
    <property type="project" value="UniProtKB-UniRule"/>
</dbReference>
<dbReference type="HAMAP" id="MF_01683">
    <property type="entry name" value="Salvage_MtnK"/>
    <property type="match status" value="1"/>
</dbReference>
<dbReference type="PANTHER" id="PTHR34273:SF2">
    <property type="entry name" value="METHYLTHIORIBOSE KINASE"/>
    <property type="match status" value="1"/>
</dbReference>
<comment type="caution">
    <text evidence="9">The sequence shown here is derived from an EMBL/GenBank/DDBJ whole genome shotgun (WGS) entry which is preliminary data.</text>
</comment>
<dbReference type="AlphaFoldDB" id="A0A0L0ETH7"/>
<evidence type="ECO:0000256" key="5">
    <source>
        <dbReference type="ARBA" id="ARBA00022777"/>
    </source>
</evidence>
<evidence type="ECO:0000259" key="8">
    <source>
        <dbReference type="Pfam" id="PF01636"/>
    </source>
</evidence>
<dbReference type="Proteomes" id="UP000036850">
    <property type="component" value="Unassembled WGS sequence"/>
</dbReference>
<protein>
    <recommendedName>
        <fullName evidence="7">Methylthioribose kinase</fullName>
        <shortName evidence="7">MTR kinase</shortName>
        <ecNumber evidence="7">2.7.1.100</ecNumber>
    </recommendedName>
</protein>
<evidence type="ECO:0000313" key="10">
    <source>
        <dbReference type="Proteomes" id="UP000036850"/>
    </source>
</evidence>
<keyword evidence="7" id="KW-0486">Methionine biosynthesis</keyword>
<dbReference type="EC" id="2.7.1.100" evidence="7"/>
<keyword evidence="3 7" id="KW-0808">Transferase</keyword>
<dbReference type="InterPro" id="IPR011009">
    <property type="entry name" value="Kinase-like_dom_sf"/>
</dbReference>
<dbReference type="PANTHER" id="PTHR34273">
    <property type="entry name" value="METHYLTHIORIBOSE KINASE"/>
    <property type="match status" value="1"/>
</dbReference>
<evidence type="ECO:0000256" key="1">
    <source>
        <dbReference type="ARBA" id="ARBA00010165"/>
    </source>
</evidence>
<evidence type="ECO:0000313" key="9">
    <source>
        <dbReference type="EMBL" id="KNC67719.1"/>
    </source>
</evidence>
<evidence type="ECO:0000256" key="7">
    <source>
        <dbReference type="HAMAP-Rule" id="MF_01683"/>
    </source>
</evidence>
<dbReference type="SUPFAM" id="SSF56112">
    <property type="entry name" value="Protein kinase-like (PK-like)"/>
    <property type="match status" value="1"/>
</dbReference>
<keyword evidence="5 7" id="KW-0418">Kinase</keyword>
<dbReference type="Gene3D" id="3.30.200.20">
    <property type="entry name" value="Phosphorylase Kinase, domain 1"/>
    <property type="match status" value="1"/>
</dbReference>
<dbReference type="UniPathway" id="UPA00904">
    <property type="reaction ID" value="UER00872"/>
</dbReference>
<dbReference type="InterPro" id="IPR002575">
    <property type="entry name" value="Aminoglycoside_PTrfase"/>
</dbReference>
<dbReference type="InterPro" id="IPR009212">
    <property type="entry name" value="Methylthioribose_kinase"/>
</dbReference>
<dbReference type="NCBIfam" id="TIGR01767">
    <property type="entry name" value="MTRK"/>
    <property type="match status" value="1"/>
</dbReference>
<evidence type="ECO:0000256" key="6">
    <source>
        <dbReference type="ARBA" id="ARBA00022840"/>
    </source>
</evidence>
<name>A0A0L0ETH7_9GAMM</name>
<dbReference type="Pfam" id="PF01636">
    <property type="entry name" value="APH"/>
    <property type="match status" value="1"/>
</dbReference>
<dbReference type="PIRSF" id="PIRSF031134">
    <property type="entry name" value="MTRK"/>
    <property type="match status" value="1"/>
</dbReference>
<reference evidence="10" key="1">
    <citation type="submission" date="2015-07" db="EMBL/GenBank/DDBJ databases">
        <title>Draft genome sequence of a Pseudoalteromonas rubra strain, OCN096, isolated from Kaneohe Bay, Oahu, Hawaii.</title>
        <authorList>
            <person name="Beurmann S."/>
            <person name="Ushijima B."/>
            <person name="Belcaid M."/>
            <person name="Callahan S.M."/>
            <person name="Aeby G.S."/>
        </authorList>
    </citation>
    <scope>NUCLEOTIDE SEQUENCE [LARGE SCALE GENOMIC DNA]</scope>
    <source>
        <strain evidence="10">OCN096</strain>
    </source>
</reference>
<comment type="function">
    <text evidence="7">Catalyzes the phosphorylation of methylthioribose into methylthioribose-1-phosphate.</text>
</comment>
<keyword evidence="7" id="KW-0028">Amino-acid biosynthesis</keyword>
<comment type="pathway">
    <text evidence="7">Amino-acid biosynthesis; L-methionine biosynthesis via salvage pathway; S-methyl-5-thio-alpha-D-ribose 1-phosphate from S-methyl-5'-thioadenosine (hydrolase route): step 2/2.</text>
</comment>
<dbReference type="EMBL" id="LFZX01000052">
    <property type="protein sequence ID" value="KNC67719.1"/>
    <property type="molecule type" value="Genomic_DNA"/>
</dbReference>
<comment type="subunit">
    <text evidence="2 7">Homodimer.</text>
</comment>
<accession>A0A0L0ETH7</accession>
<feature type="binding site" evidence="7">
    <location>
        <position position="228"/>
    </location>
    <ligand>
        <name>substrate</name>
    </ligand>
</feature>
<feature type="binding site" evidence="7">
    <location>
        <position position="56"/>
    </location>
    <ligand>
        <name>ATP</name>
        <dbReference type="ChEBI" id="CHEBI:30616"/>
    </ligand>
</feature>
<feature type="binding site" evidence="7">
    <location>
        <begin position="110"/>
        <end position="112"/>
    </location>
    <ligand>
        <name>ATP</name>
        <dbReference type="ChEBI" id="CHEBI:30616"/>
    </ligand>
</feature>
<sequence length="400" mass="45213">MSAYQAFDNDKAIEYINNLGGMFPPDAQLNCYEFGDGNLNLVFRVTDQHNHSVILKQALPYARCVGESWPLTLDRARIEASALRRHGEVCPAHTVRVLHHNSEQAVTILEDLGHLNILRSELNAGRTFANLGRDVAHYLATTSFYHSDFYLTPANKKALIQSFTNPELCAITEELFFDDPYQDNERNHYPDALRKEVDKLRHNTGLKLAIAQLKQRFLSAPQALLHGDAHSGSLFVDDTTTKFIDPEFAFFGPIGFDLGSFIGNLLLNFCAQHGRICEASKRRDIHTYLLRTIDICLSEFDYQWQTLCEQHGTDNTLQAPGYAALFLRDVLQDAIGYCGSEMIRRTIGLAHVSDLDEIEDEQARLRAQRLALEVGEQLILNARSCHNKDACYQLIISVLQ</sequence>
<gene>
    <name evidence="7" type="primary">mtnK</name>
    <name evidence="9" type="ORF">AC626_08955</name>
</gene>
<keyword evidence="6 7" id="KW-0067">ATP-binding</keyword>
<evidence type="ECO:0000256" key="4">
    <source>
        <dbReference type="ARBA" id="ARBA00022741"/>
    </source>
</evidence>
<dbReference type="OrthoDB" id="9777791at2"/>
<comment type="catalytic activity">
    <reaction evidence="7">
        <text>5-(methylsulfanyl)-D-ribose + ATP = 5-(methylsulfanyl)-alpha-D-ribose 1-phosphate + ADP + H(+)</text>
        <dbReference type="Rhea" id="RHEA:22312"/>
        <dbReference type="ChEBI" id="CHEBI:15378"/>
        <dbReference type="ChEBI" id="CHEBI:30616"/>
        <dbReference type="ChEBI" id="CHEBI:58533"/>
        <dbReference type="ChEBI" id="CHEBI:78440"/>
        <dbReference type="ChEBI" id="CHEBI:456216"/>
        <dbReference type="EC" id="2.7.1.100"/>
    </reaction>
</comment>
<dbReference type="GO" id="GO:0005524">
    <property type="term" value="F:ATP binding"/>
    <property type="evidence" value="ECO:0007669"/>
    <property type="project" value="UniProtKB-UniRule"/>
</dbReference>
<dbReference type="GO" id="GO:0046522">
    <property type="term" value="F:S-methyl-5-thioribose kinase activity"/>
    <property type="evidence" value="ECO:0007669"/>
    <property type="project" value="UniProtKB-UniRule"/>
</dbReference>
<dbReference type="Gene3D" id="3.90.1200.10">
    <property type="match status" value="1"/>
</dbReference>